<dbReference type="PANTHER" id="PTHR45703:SF22">
    <property type="entry name" value="DYNEIN CYTOPLASMIC 2 HEAVY CHAIN 1"/>
    <property type="match status" value="1"/>
</dbReference>
<dbReference type="InterPro" id="IPR024317">
    <property type="entry name" value="Dynein_heavy_chain_D4_dom"/>
</dbReference>
<evidence type="ECO:0000259" key="2">
    <source>
        <dbReference type="Pfam" id="PF12777"/>
    </source>
</evidence>
<comment type="caution">
    <text evidence="4">The sequence shown here is derived from an EMBL/GenBank/DDBJ whole genome shotgun (WGS) entry which is preliminary data.</text>
</comment>
<protein>
    <submittedName>
        <fullName evidence="4">Dynein heavy chain</fullName>
    </submittedName>
</protein>
<dbReference type="VEuPathDB" id="TriTrypDB:TCDM_02448"/>
<dbReference type="Proteomes" id="UP000017861">
    <property type="component" value="Unassembled WGS sequence"/>
</dbReference>
<feature type="coiled-coil region" evidence="1">
    <location>
        <begin position="501"/>
        <end position="535"/>
    </location>
</feature>
<dbReference type="Pfam" id="PF12780">
    <property type="entry name" value="AAA_8"/>
    <property type="match status" value="1"/>
</dbReference>
<dbReference type="GO" id="GO:0030286">
    <property type="term" value="C:dynein complex"/>
    <property type="evidence" value="ECO:0007669"/>
    <property type="project" value="InterPro"/>
</dbReference>
<dbReference type="Gene3D" id="3.40.50.300">
    <property type="entry name" value="P-loop containing nucleotide triphosphate hydrolases"/>
    <property type="match status" value="1"/>
</dbReference>
<dbReference type="Gene3D" id="1.20.920.30">
    <property type="match status" value="1"/>
</dbReference>
<gene>
    <name evidence="4" type="ORF">TCDM_02448</name>
</gene>
<evidence type="ECO:0000256" key="1">
    <source>
        <dbReference type="SAM" id="Coils"/>
    </source>
</evidence>
<dbReference type="InterPro" id="IPR027417">
    <property type="entry name" value="P-loop_NTPase"/>
</dbReference>
<dbReference type="EMBL" id="AYLP01000017">
    <property type="protein sequence ID" value="ESS68739.1"/>
    <property type="molecule type" value="Genomic_DNA"/>
</dbReference>
<keyword evidence="1" id="KW-0175">Coiled coil</keyword>
<dbReference type="GO" id="GO:0007018">
    <property type="term" value="P:microtubule-based movement"/>
    <property type="evidence" value="ECO:0007669"/>
    <property type="project" value="InterPro"/>
</dbReference>
<dbReference type="PANTHER" id="PTHR45703">
    <property type="entry name" value="DYNEIN HEAVY CHAIN"/>
    <property type="match status" value="1"/>
</dbReference>
<name>V5BLR8_TRYCR</name>
<accession>V5BLR8</accession>
<dbReference type="InterPro" id="IPR026983">
    <property type="entry name" value="DHC"/>
</dbReference>
<sequence>MDELKKSAEHLLLNYSREFAELDVQLIPEVCAWIARVDRVLSQERGNLLLVARSGVCDRAIIRLVAYNLHMEVMTLAITREYGMKQFNAELKSVLCKAGIEGQHVVLLLEDHHFGNNPLFLEYVNSLLSSGEIPGLFTQEEQEALLAPLREEAMGEGMSPYAYFVDRIARMLHVCVVMDPTNPNYEVHCRSNPALFTRCNVYWMGTWYSDSLKLIPRLMMSNVFKALDMRSDRKEFSLTTEIVHIHRGFAEKFSPQHFKTLCLTYQRIFNEKSTAIAEILDRLQSGVSKLDEAQENVDQIATDVADKKTLMEAKQREADEALQQIQANMEEAGNQKKNIQRIHKDLEKEQKAIEERKRVIEERLSGIQPMLDAALSSVRSIRAEHLSELKSMKQPPAVVQDVMEGVIILIASNFVTDINWTAIRKILAGDIKSDILNFDLDNVNETARWKLERFIQSHENSFRREVIGRASKAAAPMAEWLRAVVEYGKVLQTVAPMREELKGYEANLKSGNEKKKKYEVKLSKLEEHVEELKKILGRRQWRRSG</sequence>
<dbReference type="Gene3D" id="1.20.920.20">
    <property type="match status" value="1"/>
</dbReference>
<evidence type="ECO:0000313" key="5">
    <source>
        <dbReference type="Proteomes" id="UP000017861"/>
    </source>
</evidence>
<evidence type="ECO:0000259" key="3">
    <source>
        <dbReference type="Pfam" id="PF12780"/>
    </source>
</evidence>
<reference evidence="4 5" key="1">
    <citation type="journal article" date="2014" name="Genome Announc.">
        <title>Trypanosoma cruzi Clone Dm28c Draft Genome Sequence.</title>
        <authorList>
            <person name="Grisard E.C."/>
            <person name="Teixeira S.M."/>
            <person name="de Almeida L.G."/>
            <person name="Stoco P.H."/>
            <person name="Gerber A.L."/>
            <person name="Talavera-Lopez C."/>
            <person name="Lima O.C."/>
            <person name="Andersson B."/>
            <person name="de Vasconcelos A.T."/>
        </authorList>
    </citation>
    <scope>NUCLEOTIDE SEQUENCE [LARGE SCALE GENOMIC DNA]</scope>
    <source>
        <strain evidence="4 5">Dm28c</strain>
    </source>
</reference>
<feature type="domain" description="Dynein heavy chain AAA module D4" evidence="3">
    <location>
        <begin position="23"/>
        <end position="246"/>
    </location>
</feature>
<dbReference type="GO" id="GO:0045505">
    <property type="term" value="F:dynein intermediate chain binding"/>
    <property type="evidence" value="ECO:0007669"/>
    <property type="project" value="InterPro"/>
</dbReference>
<dbReference type="GO" id="GO:0051959">
    <property type="term" value="F:dynein light intermediate chain binding"/>
    <property type="evidence" value="ECO:0007669"/>
    <property type="project" value="InterPro"/>
</dbReference>
<proteinExistence type="predicted"/>
<feature type="domain" description="Dynein heavy chain coiled coil stalk" evidence="2">
    <location>
        <begin position="281"/>
        <end position="533"/>
    </location>
</feature>
<evidence type="ECO:0000313" key="4">
    <source>
        <dbReference type="EMBL" id="ESS68739.1"/>
    </source>
</evidence>
<feature type="coiled-coil region" evidence="1">
    <location>
        <begin position="290"/>
        <end position="363"/>
    </location>
</feature>
<dbReference type="Pfam" id="PF12777">
    <property type="entry name" value="MT"/>
    <property type="match status" value="1"/>
</dbReference>
<organism evidence="4 5">
    <name type="scientific">Trypanosoma cruzi Dm28c</name>
    <dbReference type="NCBI Taxonomy" id="1416333"/>
    <lineage>
        <taxon>Eukaryota</taxon>
        <taxon>Discoba</taxon>
        <taxon>Euglenozoa</taxon>
        <taxon>Kinetoplastea</taxon>
        <taxon>Metakinetoplastina</taxon>
        <taxon>Trypanosomatida</taxon>
        <taxon>Trypanosomatidae</taxon>
        <taxon>Trypanosoma</taxon>
        <taxon>Schizotrypanum</taxon>
    </lineage>
</organism>
<dbReference type="AlphaFoldDB" id="V5BLR8"/>
<dbReference type="InterPro" id="IPR024743">
    <property type="entry name" value="Dynein_HC_stalk"/>
</dbReference>